<evidence type="ECO:0000313" key="2">
    <source>
        <dbReference type="Proteomes" id="UP000242715"/>
    </source>
</evidence>
<evidence type="ECO:0000313" key="1">
    <source>
        <dbReference type="EMBL" id="GAU34155.1"/>
    </source>
</evidence>
<accession>A0A2Z6NE50</accession>
<organism evidence="1 2">
    <name type="scientific">Trifolium subterraneum</name>
    <name type="common">Subterranean clover</name>
    <dbReference type="NCBI Taxonomy" id="3900"/>
    <lineage>
        <taxon>Eukaryota</taxon>
        <taxon>Viridiplantae</taxon>
        <taxon>Streptophyta</taxon>
        <taxon>Embryophyta</taxon>
        <taxon>Tracheophyta</taxon>
        <taxon>Spermatophyta</taxon>
        <taxon>Magnoliopsida</taxon>
        <taxon>eudicotyledons</taxon>
        <taxon>Gunneridae</taxon>
        <taxon>Pentapetalae</taxon>
        <taxon>rosids</taxon>
        <taxon>fabids</taxon>
        <taxon>Fabales</taxon>
        <taxon>Fabaceae</taxon>
        <taxon>Papilionoideae</taxon>
        <taxon>50 kb inversion clade</taxon>
        <taxon>NPAAA clade</taxon>
        <taxon>Hologalegina</taxon>
        <taxon>IRL clade</taxon>
        <taxon>Trifolieae</taxon>
        <taxon>Trifolium</taxon>
    </lineage>
</organism>
<reference evidence="2" key="1">
    <citation type="journal article" date="2017" name="Front. Plant Sci.">
        <title>Climate Clever Clovers: New Paradigm to Reduce the Environmental Footprint of Ruminants by Breeding Low Methanogenic Forages Utilizing Haplotype Variation.</title>
        <authorList>
            <person name="Kaur P."/>
            <person name="Appels R."/>
            <person name="Bayer P.E."/>
            <person name="Keeble-Gagnere G."/>
            <person name="Wang J."/>
            <person name="Hirakawa H."/>
            <person name="Shirasawa K."/>
            <person name="Vercoe P."/>
            <person name="Stefanova K."/>
            <person name="Durmic Z."/>
            <person name="Nichols P."/>
            <person name="Revell C."/>
            <person name="Isobe S.N."/>
            <person name="Edwards D."/>
            <person name="Erskine W."/>
        </authorList>
    </citation>
    <scope>NUCLEOTIDE SEQUENCE [LARGE SCALE GENOMIC DNA]</scope>
    <source>
        <strain evidence="2">cv. Daliak</strain>
    </source>
</reference>
<dbReference type="AlphaFoldDB" id="A0A2Z6NE50"/>
<name>A0A2Z6NE50_TRISU</name>
<gene>
    <name evidence="1" type="ORF">TSUD_66340</name>
</gene>
<keyword evidence="2" id="KW-1185">Reference proteome</keyword>
<sequence length="59" mass="7044">MELRDYPCGMHNVRTELRVVWVEADVVVTRQWFDEGDESKNLMCDVRGENLRSRIMTQE</sequence>
<proteinExistence type="predicted"/>
<dbReference type="Proteomes" id="UP000242715">
    <property type="component" value="Unassembled WGS sequence"/>
</dbReference>
<dbReference type="EMBL" id="DF973547">
    <property type="protein sequence ID" value="GAU34155.1"/>
    <property type="molecule type" value="Genomic_DNA"/>
</dbReference>
<protein>
    <submittedName>
        <fullName evidence="1">Uncharacterized protein</fullName>
    </submittedName>
</protein>